<dbReference type="RefSeq" id="WP_207295512.1">
    <property type="nucleotide sequence ID" value="NZ_CP071448.1"/>
</dbReference>
<sequence length="64" mass="7304">MKKAKEILVPHTQRVGKIDISDITNSSIPNEINYFGEKRIKEMKKGKTIALTIITRTTVYLSKI</sequence>
<protein>
    <submittedName>
        <fullName evidence="1">Uncharacterized protein</fullName>
    </submittedName>
</protein>
<evidence type="ECO:0000313" key="2">
    <source>
        <dbReference type="Proteomes" id="UP000663440"/>
    </source>
</evidence>
<reference evidence="1 2" key="1">
    <citation type="submission" date="2021-03" db="EMBL/GenBank/DDBJ databases">
        <title>Flavobacterium kribbensis sp. nov, an endophytic bacteria, isolated from soybean.</title>
        <authorList>
            <person name="Lee J."/>
            <person name="Seo J."/>
        </authorList>
    </citation>
    <scope>NUCLEOTIDE SEQUENCE [LARGE SCALE GENOMIC DNA]</scope>
    <source>
        <strain evidence="1 2">BB8</strain>
    </source>
</reference>
<name>A0ABX7QB97_9FLAO</name>
<evidence type="ECO:0000313" key="1">
    <source>
        <dbReference type="EMBL" id="QSW88309.1"/>
    </source>
</evidence>
<organism evidence="1 2">
    <name type="scientific">Flavobacterium endoglycinae</name>
    <dbReference type="NCBI Taxonomy" id="2816357"/>
    <lineage>
        <taxon>Bacteria</taxon>
        <taxon>Pseudomonadati</taxon>
        <taxon>Bacteroidota</taxon>
        <taxon>Flavobacteriia</taxon>
        <taxon>Flavobacteriales</taxon>
        <taxon>Flavobacteriaceae</taxon>
        <taxon>Flavobacterium</taxon>
    </lineage>
</organism>
<accession>A0ABX7QB97</accession>
<proteinExistence type="predicted"/>
<dbReference type="EMBL" id="CP071448">
    <property type="protein sequence ID" value="QSW88309.1"/>
    <property type="molecule type" value="Genomic_DNA"/>
</dbReference>
<keyword evidence="2" id="KW-1185">Reference proteome</keyword>
<dbReference type="Proteomes" id="UP000663440">
    <property type="component" value="Chromosome"/>
</dbReference>
<gene>
    <name evidence="1" type="ORF">J0383_18850</name>
</gene>